<evidence type="ECO:0000313" key="1">
    <source>
        <dbReference type="EMBL" id="MDQ0673944.1"/>
    </source>
</evidence>
<evidence type="ECO:0000313" key="2">
    <source>
        <dbReference type="Proteomes" id="UP001236806"/>
    </source>
</evidence>
<dbReference type="Proteomes" id="UP001236806">
    <property type="component" value="Unassembled WGS sequence"/>
</dbReference>
<sequence length="52" mass="5518">MCGTNTNHVTHYHKDDAGGALIAEVRCAEHRDVPVISEASSPAWMEAAEPAA</sequence>
<name>A0ABU0PIZ8_9MICC</name>
<reference evidence="1 2" key="1">
    <citation type="submission" date="2023-07" db="EMBL/GenBank/DDBJ databases">
        <title>Comparative genomics of wheat-associated soil bacteria to identify genetic determinants of phenazine resistance.</title>
        <authorList>
            <person name="Mouncey N."/>
        </authorList>
    </citation>
    <scope>NUCLEOTIDE SEQUENCE [LARGE SCALE GENOMIC DNA]</scope>
    <source>
        <strain evidence="1 2">W1I3</strain>
    </source>
</reference>
<proteinExistence type="predicted"/>
<organism evidence="1 2">
    <name type="scientific">Pseudarthrobacter siccitolerans</name>
    <dbReference type="NCBI Taxonomy" id="861266"/>
    <lineage>
        <taxon>Bacteria</taxon>
        <taxon>Bacillati</taxon>
        <taxon>Actinomycetota</taxon>
        <taxon>Actinomycetes</taxon>
        <taxon>Micrococcales</taxon>
        <taxon>Micrococcaceae</taxon>
        <taxon>Pseudarthrobacter</taxon>
    </lineage>
</organism>
<keyword evidence="2" id="KW-1185">Reference proteome</keyword>
<comment type="caution">
    <text evidence="1">The sequence shown here is derived from an EMBL/GenBank/DDBJ whole genome shotgun (WGS) entry which is preliminary data.</text>
</comment>
<protein>
    <submittedName>
        <fullName evidence="1">Uncharacterized protein</fullName>
    </submittedName>
</protein>
<accession>A0ABU0PIZ8</accession>
<gene>
    <name evidence="1" type="ORF">QFZ36_001505</name>
</gene>
<dbReference type="EMBL" id="JAUSXB010000001">
    <property type="protein sequence ID" value="MDQ0673944.1"/>
    <property type="molecule type" value="Genomic_DNA"/>
</dbReference>